<evidence type="ECO:0000256" key="1">
    <source>
        <dbReference type="ARBA" id="ARBA00007613"/>
    </source>
</evidence>
<keyword evidence="4" id="KW-0812">Transmembrane</keyword>
<dbReference type="InterPro" id="IPR003423">
    <property type="entry name" value="OMP_efflux"/>
</dbReference>
<keyword evidence="2 7" id="KW-0813">Transport</keyword>
<gene>
    <name evidence="8" type="ORF">ACIOWJ_18880</name>
</gene>
<dbReference type="Proteomes" id="UP001617213">
    <property type="component" value="Unassembled WGS sequence"/>
</dbReference>
<dbReference type="PANTHER" id="PTHR30026">
    <property type="entry name" value="OUTER MEMBRANE PROTEIN TOLC"/>
    <property type="match status" value="1"/>
</dbReference>
<comment type="similarity">
    <text evidence="1 7">Belongs to the outer membrane factor (OMF) (TC 1.B.17) family.</text>
</comment>
<evidence type="ECO:0000256" key="4">
    <source>
        <dbReference type="ARBA" id="ARBA00022692"/>
    </source>
</evidence>
<dbReference type="InterPro" id="IPR051906">
    <property type="entry name" value="TolC-like"/>
</dbReference>
<evidence type="ECO:0000256" key="2">
    <source>
        <dbReference type="ARBA" id="ARBA00022448"/>
    </source>
</evidence>
<dbReference type="EMBL" id="JBIUWZ010000029">
    <property type="protein sequence ID" value="MFJ2680139.1"/>
    <property type="molecule type" value="Genomic_DNA"/>
</dbReference>
<accession>A0ABW8E6B4</accession>
<protein>
    <recommendedName>
        <fullName evidence="7">Protein CyaE</fullName>
    </recommendedName>
</protein>
<evidence type="ECO:0000313" key="8">
    <source>
        <dbReference type="EMBL" id="MFJ2680139.1"/>
    </source>
</evidence>
<comment type="caution">
    <text evidence="8">The sequence shown here is derived from an EMBL/GenBank/DDBJ whole genome shotgun (WGS) entry which is preliminary data.</text>
</comment>
<keyword evidence="3" id="KW-1134">Transmembrane beta strand</keyword>
<evidence type="ECO:0000256" key="6">
    <source>
        <dbReference type="ARBA" id="ARBA00023237"/>
    </source>
</evidence>
<evidence type="ECO:0000256" key="5">
    <source>
        <dbReference type="ARBA" id="ARBA00023136"/>
    </source>
</evidence>
<reference evidence="8 9" key="1">
    <citation type="submission" date="2024-10" db="EMBL/GenBank/DDBJ databases">
        <title>The Natural Products Discovery Center: Release of the First 8490 Sequenced Strains for Exploring Actinobacteria Biosynthetic Diversity.</title>
        <authorList>
            <person name="Kalkreuter E."/>
            <person name="Kautsar S.A."/>
            <person name="Yang D."/>
            <person name="Bader C.D."/>
            <person name="Teijaro C.N."/>
            <person name="Fluegel L."/>
            <person name="Davis C.M."/>
            <person name="Simpson J.R."/>
            <person name="Lauterbach L."/>
            <person name="Steele A.D."/>
            <person name="Gui C."/>
            <person name="Meng S."/>
            <person name="Li G."/>
            <person name="Viehrig K."/>
            <person name="Ye F."/>
            <person name="Su P."/>
            <person name="Kiefer A.F."/>
            <person name="Nichols A."/>
            <person name="Cepeda A.J."/>
            <person name="Yan W."/>
            <person name="Fan B."/>
            <person name="Jiang Y."/>
            <person name="Adhikari A."/>
            <person name="Zheng C.-J."/>
            <person name="Schuster L."/>
            <person name="Cowan T.M."/>
            <person name="Smanski M.J."/>
            <person name="Chevrette M.G."/>
            <person name="De Carvalho L.P.S."/>
            <person name="Shen B."/>
        </authorList>
    </citation>
    <scope>NUCLEOTIDE SEQUENCE [LARGE SCALE GENOMIC DNA]</scope>
    <source>
        <strain evidence="8 9">NPDC087581</strain>
    </source>
</reference>
<dbReference type="PIRSF" id="PIRSF001892">
    <property type="entry name" value="CyaE"/>
    <property type="match status" value="1"/>
</dbReference>
<sequence>MFATERTLSRTATQLIDSAPRTCESALIHAHLALEDMIGRVLCHDPRARLSWANAKEQAALVGVRQSSYLPRLNGSSGTSTGRSDTVYDERSEYSSLGYRSQIDHRLTLSWVLFDFGRREAALRNARELLTAFNATQDEYLQETFVLAAQLYYDTLAAQNSQVVSAQVAAMAAENLADASAKYAAGVAALSDRLQAQAAYSQAQLNEVRSRGALAKAKGLIALRMGLAPQTPMELAGSLTRRPDTQFVQGIDQLLEQALLDHPALIAAKARLDAANASIAESQAGGRPTLSFIANASAMELNQSIALNGDSRTRNNSVGLQLNIPLFEGFERAYHVRGAQAQLEARKAEVATVEQRISIDLWNNYQALLVETNSLERTADWVEQSRLTFEVVQGRYRSGVGSMIELLNALTVYATAQQQHINALNSWQMARLKLVASLGRLGYWAL</sequence>
<organism evidence="8 9">
    <name type="scientific">Pseudomonas sivasensis</name>
    <dbReference type="NCBI Taxonomy" id="1880678"/>
    <lineage>
        <taxon>Bacteria</taxon>
        <taxon>Pseudomonadati</taxon>
        <taxon>Pseudomonadota</taxon>
        <taxon>Gammaproteobacteria</taxon>
        <taxon>Pseudomonadales</taxon>
        <taxon>Pseudomonadaceae</taxon>
        <taxon>Pseudomonas</taxon>
    </lineage>
</organism>
<dbReference type="Gene3D" id="1.20.1600.10">
    <property type="entry name" value="Outer membrane efflux proteins (OEP)"/>
    <property type="match status" value="1"/>
</dbReference>
<keyword evidence="7" id="KW-0354">Hemolysis</keyword>
<dbReference type="SUPFAM" id="SSF56954">
    <property type="entry name" value="Outer membrane efflux proteins (OEP)"/>
    <property type="match status" value="1"/>
</dbReference>
<comment type="subcellular location">
    <subcellularLocation>
        <location evidence="7">Cell outer membrane</location>
        <topology evidence="7">Peripheral membrane protein</topology>
    </subcellularLocation>
</comment>
<evidence type="ECO:0000256" key="3">
    <source>
        <dbReference type="ARBA" id="ARBA00022452"/>
    </source>
</evidence>
<evidence type="ECO:0000313" key="9">
    <source>
        <dbReference type="Proteomes" id="UP001617213"/>
    </source>
</evidence>
<keyword evidence="9" id="KW-1185">Reference proteome</keyword>
<proteinExistence type="inferred from homology"/>
<evidence type="ECO:0000256" key="7">
    <source>
        <dbReference type="PIRNR" id="PIRNR001892"/>
    </source>
</evidence>
<dbReference type="PANTHER" id="PTHR30026:SF20">
    <property type="entry name" value="OUTER MEMBRANE PROTEIN TOLC"/>
    <property type="match status" value="1"/>
</dbReference>
<dbReference type="InterPro" id="IPR028351">
    <property type="entry name" value="CyaE"/>
</dbReference>
<keyword evidence="6 7" id="KW-0998">Cell outer membrane</keyword>
<dbReference type="RefSeq" id="WP_401382630.1">
    <property type="nucleotide sequence ID" value="NZ_JBIUWZ010000029.1"/>
</dbReference>
<keyword evidence="7" id="KW-0204">Cytolysis</keyword>
<keyword evidence="5 7" id="KW-0472">Membrane</keyword>
<comment type="function">
    <text evidence="7">CyaE is necessary for transport of calmodulin-sensitive adenylate cyclase-hemolysin (cyclolysin).</text>
</comment>
<dbReference type="Pfam" id="PF02321">
    <property type="entry name" value="OEP"/>
    <property type="match status" value="2"/>
</dbReference>
<name>A0ABW8E6B4_9PSED</name>